<evidence type="ECO:0000313" key="7">
    <source>
        <dbReference type="EMBL" id="MDM5148197.1"/>
    </source>
</evidence>
<dbReference type="InterPro" id="IPR043135">
    <property type="entry name" value="Fur_C"/>
</dbReference>
<dbReference type="Pfam" id="PF01475">
    <property type="entry name" value="FUR"/>
    <property type="match status" value="1"/>
</dbReference>
<dbReference type="InterPro" id="IPR002481">
    <property type="entry name" value="FUR"/>
</dbReference>
<proteinExistence type="inferred from homology"/>
<dbReference type="InterPro" id="IPR036388">
    <property type="entry name" value="WH-like_DNA-bd_sf"/>
</dbReference>
<name>A0ABT7QN96_9GAMM</name>
<evidence type="ECO:0000256" key="4">
    <source>
        <dbReference type="ARBA" id="ARBA00023015"/>
    </source>
</evidence>
<comment type="similarity">
    <text evidence="1">Belongs to the Fur family.</text>
</comment>
<keyword evidence="5" id="KW-0238">DNA-binding</keyword>
<dbReference type="PANTHER" id="PTHR33202">
    <property type="entry name" value="ZINC UPTAKE REGULATION PROTEIN"/>
    <property type="match status" value="1"/>
</dbReference>
<evidence type="ECO:0000256" key="6">
    <source>
        <dbReference type="ARBA" id="ARBA00023163"/>
    </source>
</evidence>
<dbReference type="EMBL" id="JANQAO010000005">
    <property type="protein sequence ID" value="MDM5148197.1"/>
    <property type="molecule type" value="Genomic_DNA"/>
</dbReference>
<dbReference type="SUPFAM" id="SSF46785">
    <property type="entry name" value="Winged helix' DNA-binding domain"/>
    <property type="match status" value="1"/>
</dbReference>
<gene>
    <name evidence="7" type="ORF">NQX30_07485</name>
</gene>
<dbReference type="Gene3D" id="1.10.10.10">
    <property type="entry name" value="Winged helix-like DNA-binding domain superfamily/Winged helix DNA-binding domain"/>
    <property type="match status" value="1"/>
</dbReference>
<accession>A0ABT7QN96</accession>
<keyword evidence="4" id="KW-0805">Transcription regulation</keyword>
<dbReference type="Proteomes" id="UP001168167">
    <property type="component" value="Unassembled WGS sequence"/>
</dbReference>
<keyword evidence="6" id="KW-0804">Transcription</keyword>
<dbReference type="Gene3D" id="3.30.1490.190">
    <property type="match status" value="1"/>
</dbReference>
<organism evidence="7 8">
    <name type="scientific">Candidatus Doriopsillibacter californiensis</name>
    <dbReference type="NCBI Taxonomy" id="2970740"/>
    <lineage>
        <taxon>Bacteria</taxon>
        <taxon>Pseudomonadati</taxon>
        <taxon>Pseudomonadota</taxon>
        <taxon>Gammaproteobacteria</taxon>
        <taxon>Candidatus Tethybacterales</taxon>
        <taxon>Candidatus Persebacteraceae</taxon>
        <taxon>Candidatus Doriopsillibacter</taxon>
    </lineage>
</organism>
<reference evidence="7" key="2">
    <citation type="journal article" date="2023" name="Microbiome">
        <title>Synthase-selected sorting approach identifies a beta-lactone synthase in a nudibranch symbiotic bacterium.</title>
        <authorList>
            <person name="Dzunkova M."/>
            <person name="La Clair J.J."/>
            <person name="Tyml T."/>
            <person name="Doud D."/>
            <person name="Schulz F."/>
            <person name="Piquer-Esteban S."/>
            <person name="Porcel Sanchis D."/>
            <person name="Osborn A."/>
            <person name="Robinson D."/>
            <person name="Louie K.B."/>
            <person name="Bowen B.P."/>
            <person name="Bowers R.M."/>
            <person name="Lee J."/>
            <person name="Arnau V."/>
            <person name="Diaz-Villanueva W."/>
            <person name="Stepanauskas R."/>
            <person name="Gosliner T."/>
            <person name="Date S.V."/>
            <person name="Northen T.R."/>
            <person name="Cheng J.F."/>
            <person name="Burkart M.D."/>
            <person name="Woyke T."/>
        </authorList>
    </citation>
    <scope>NUCLEOTIDE SEQUENCE</scope>
    <source>
        <strain evidence="7">Df01</strain>
    </source>
</reference>
<keyword evidence="2" id="KW-0678">Repressor</keyword>
<keyword evidence="3" id="KW-0862">Zinc</keyword>
<dbReference type="InterPro" id="IPR036390">
    <property type="entry name" value="WH_DNA-bd_sf"/>
</dbReference>
<sequence>MNPRHNHKQCINRALQEAETLCHRQALQFTALRRQVLKIVWESHRPQKAYDILKKISGNAKPPTVYRALNFLQTAGLAHKLNSQKTYVGCSHPLTKPHCCHFLICTKCGQYAECCDSALTRAIRRVTDKNNFSQIQTTIEIEGVCARCT</sequence>
<evidence type="ECO:0000256" key="1">
    <source>
        <dbReference type="ARBA" id="ARBA00007957"/>
    </source>
</evidence>
<evidence type="ECO:0000256" key="3">
    <source>
        <dbReference type="ARBA" id="ARBA00022833"/>
    </source>
</evidence>
<keyword evidence="8" id="KW-1185">Reference proteome</keyword>
<reference evidence="7" key="1">
    <citation type="submission" date="2022-08" db="EMBL/GenBank/DDBJ databases">
        <authorList>
            <person name="Dzunkova M."/>
            <person name="La Clair J."/>
            <person name="Tyml T."/>
            <person name="Doud D."/>
            <person name="Schulz F."/>
            <person name="Piquer S."/>
            <person name="Porcel Sanchis D."/>
            <person name="Osborn A."/>
            <person name="Robinson D."/>
            <person name="Louie K.B."/>
            <person name="Bowen B.P."/>
            <person name="Bowers R."/>
            <person name="Lee J."/>
            <person name="Arnau Llombart V."/>
            <person name="Diaz Villanueva W."/>
            <person name="Gosliner T."/>
            <person name="Northen T."/>
            <person name="Cheng J.-F."/>
            <person name="Burkart M.D."/>
            <person name="Woyke T."/>
        </authorList>
    </citation>
    <scope>NUCLEOTIDE SEQUENCE</scope>
    <source>
        <strain evidence="7">Df01</strain>
    </source>
</reference>
<evidence type="ECO:0000313" key="8">
    <source>
        <dbReference type="Proteomes" id="UP001168167"/>
    </source>
</evidence>
<protein>
    <submittedName>
        <fullName evidence="7">Transcriptional repressor</fullName>
    </submittedName>
</protein>
<comment type="caution">
    <text evidence="7">The sequence shown here is derived from an EMBL/GenBank/DDBJ whole genome shotgun (WGS) entry which is preliminary data.</text>
</comment>
<evidence type="ECO:0000256" key="2">
    <source>
        <dbReference type="ARBA" id="ARBA00022491"/>
    </source>
</evidence>
<dbReference type="PANTHER" id="PTHR33202:SF6">
    <property type="entry name" value="ZINC UPTAKE REGULATION PROTEIN"/>
    <property type="match status" value="1"/>
</dbReference>
<evidence type="ECO:0000256" key="5">
    <source>
        <dbReference type="ARBA" id="ARBA00023125"/>
    </source>
</evidence>